<dbReference type="OrthoDB" id="9776227at2"/>
<dbReference type="InterPro" id="IPR030923">
    <property type="entry name" value="LptG"/>
</dbReference>
<evidence type="ECO:0000256" key="6">
    <source>
        <dbReference type="SAM" id="Phobius"/>
    </source>
</evidence>
<evidence type="ECO:0000256" key="2">
    <source>
        <dbReference type="ARBA" id="ARBA00022475"/>
    </source>
</evidence>
<protein>
    <submittedName>
        <fullName evidence="7 8">Lipopolysaccharide export system permease protein</fullName>
    </submittedName>
</protein>
<feature type="transmembrane region" description="Helical" evidence="6">
    <location>
        <begin position="71"/>
        <end position="89"/>
    </location>
</feature>
<evidence type="ECO:0000256" key="1">
    <source>
        <dbReference type="ARBA" id="ARBA00004651"/>
    </source>
</evidence>
<keyword evidence="10" id="KW-1185">Reference proteome</keyword>
<gene>
    <name evidence="8" type="primary">lptG</name>
    <name evidence="7" type="ORF">EDC36_101188</name>
    <name evidence="8" type="ORF">Tigna_00684</name>
</gene>
<comment type="caution">
    <text evidence="7">The sequence shown here is derived from an EMBL/GenBank/DDBJ whole genome shotgun (WGS) entry which is preliminary data.</text>
</comment>
<feature type="transmembrane region" description="Helical" evidence="6">
    <location>
        <begin position="12"/>
        <end position="32"/>
    </location>
</feature>
<dbReference type="NCBIfam" id="TIGR04408">
    <property type="entry name" value="LptG_lptG"/>
    <property type="match status" value="1"/>
</dbReference>
<keyword evidence="3 6" id="KW-0812">Transmembrane</keyword>
<feature type="transmembrane region" description="Helical" evidence="6">
    <location>
        <begin position="44"/>
        <end position="64"/>
    </location>
</feature>
<dbReference type="AlphaFoldDB" id="A0A4R3LPI1"/>
<dbReference type="EMBL" id="SMAH01000001">
    <property type="protein sequence ID" value="TCS99916.1"/>
    <property type="molecule type" value="Genomic_DNA"/>
</dbReference>
<feature type="transmembrane region" description="Helical" evidence="6">
    <location>
        <begin position="286"/>
        <end position="307"/>
    </location>
</feature>
<evidence type="ECO:0000256" key="3">
    <source>
        <dbReference type="ARBA" id="ARBA00022692"/>
    </source>
</evidence>
<dbReference type="PANTHER" id="PTHR33529">
    <property type="entry name" value="SLR0882 PROTEIN-RELATED"/>
    <property type="match status" value="1"/>
</dbReference>
<feature type="transmembrane region" description="Helical" evidence="6">
    <location>
        <begin position="345"/>
        <end position="368"/>
    </location>
</feature>
<sequence>MNTVRRLIHGEALGAITWVLVGFLALFAFFDFVDELGALGAPSLTQPGAVYGVPQALLVVLLWLPARLYELMPIGVLIGTVYALTRLARDSEFTILRTSGLGPGLALRQVLVLGLGCAAVTFAIGDYVAPSAARQAQLLKAQYRGNLSVGSTGAWLRERTDGAEVHVVNVRALTPEGELRGVRVLTLDANGGVRTLIEAARGTVDSAAGVWRLAEVRRDHWDADGTLRTATLPTFDWRTGLSADMLNVALLKPERMRTLDLWQYMRHLERNDQNAQRYAIEFWRKLLYPLGCVVMVVLALPFAYLHFRQQGLAGYVFAGIMIGISFVLVNGIFSHMGNLLGWAPWLAAGATPVLYLALSLAALGWMVLRR</sequence>
<evidence type="ECO:0000256" key="4">
    <source>
        <dbReference type="ARBA" id="ARBA00022989"/>
    </source>
</evidence>
<keyword evidence="5 6" id="KW-0472">Membrane</keyword>
<dbReference type="GO" id="GO:0055085">
    <property type="term" value="P:transmembrane transport"/>
    <property type="evidence" value="ECO:0007669"/>
    <property type="project" value="InterPro"/>
</dbReference>
<accession>A0A4R3LPI1</accession>
<dbReference type="RefSeq" id="WP_132961372.1">
    <property type="nucleotide sequence ID" value="NZ_JBKBMZ010000007.1"/>
</dbReference>
<reference evidence="8 10" key="2">
    <citation type="submission" date="2019-07" db="EMBL/GenBank/DDBJ databases">
        <title>Tepidimonas ignava SPS-1037 draft genome.</title>
        <authorList>
            <person name="Da Costa M.S."/>
            <person name="Froufe H.J.C."/>
            <person name="Egas C."/>
            <person name="Albuquerque L."/>
        </authorList>
    </citation>
    <scope>NUCLEOTIDE SEQUENCE [LARGE SCALE GENOMIC DNA]</scope>
    <source>
        <strain evidence="8 10">SPS-1037</strain>
    </source>
</reference>
<organism evidence="7 9">
    <name type="scientific">Tepidimonas ignava</name>
    <dbReference type="NCBI Taxonomy" id="114249"/>
    <lineage>
        <taxon>Bacteria</taxon>
        <taxon>Pseudomonadati</taxon>
        <taxon>Pseudomonadota</taxon>
        <taxon>Betaproteobacteria</taxon>
        <taxon>Burkholderiales</taxon>
        <taxon>Tepidimonas</taxon>
    </lineage>
</organism>
<dbReference type="PANTHER" id="PTHR33529:SF2">
    <property type="entry name" value="LIPOPOLYSACCHARIDE EXPORT SYSTEM PERMEASE PROTEIN LPTG"/>
    <property type="match status" value="1"/>
</dbReference>
<dbReference type="GO" id="GO:0015920">
    <property type="term" value="P:lipopolysaccharide transport"/>
    <property type="evidence" value="ECO:0007669"/>
    <property type="project" value="TreeGrafter"/>
</dbReference>
<name>A0A4R3LPI1_9BURK</name>
<evidence type="ECO:0000256" key="5">
    <source>
        <dbReference type="ARBA" id="ARBA00023136"/>
    </source>
</evidence>
<proteinExistence type="predicted"/>
<comment type="subcellular location">
    <subcellularLocation>
        <location evidence="1">Cell membrane</location>
        <topology evidence="1">Multi-pass membrane protein</topology>
    </subcellularLocation>
</comment>
<dbReference type="Proteomes" id="UP000315577">
    <property type="component" value="Unassembled WGS sequence"/>
</dbReference>
<reference evidence="7 9" key="1">
    <citation type="submission" date="2019-03" db="EMBL/GenBank/DDBJ databases">
        <title>Genomic Encyclopedia of Type Strains, Phase IV (KMG-IV): sequencing the most valuable type-strain genomes for metagenomic binning, comparative biology and taxonomic classification.</title>
        <authorList>
            <person name="Goeker M."/>
        </authorList>
    </citation>
    <scope>NUCLEOTIDE SEQUENCE [LARGE SCALE GENOMIC DNA]</scope>
    <source>
        <strain evidence="7 9">DSM 12034</strain>
    </source>
</reference>
<evidence type="ECO:0000313" key="9">
    <source>
        <dbReference type="Proteomes" id="UP000295536"/>
    </source>
</evidence>
<keyword evidence="2" id="KW-1003">Cell membrane</keyword>
<dbReference type="EMBL" id="VJNC01000003">
    <property type="protein sequence ID" value="TSE23301.1"/>
    <property type="molecule type" value="Genomic_DNA"/>
</dbReference>
<dbReference type="GO" id="GO:0043190">
    <property type="term" value="C:ATP-binding cassette (ABC) transporter complex"/>
    <property type="evidence" value="ECO:0007669"/>
    <property type="project" value="InterPro"/>
</dbReference>
<dbReference type="Proteomes" id="UP000295536">
    <property type="component" value="Unassembled WGS sequence"/>
</dbReference>
<evidence type="ECO:0000313" key="10">
    <source>
        <dbReference type="Proteomes" id="UP000315577"/>
    </source>
</evidence>
<dbReference type="InterPro" id="IPR005495">
    <property type="entry name" value="LptG/LptF_permease"/>
</dbReference>
<feature type="transmembrane region" description="Helical" evidence="6">
    <location>
        <begin position="313"/>
        <end position="333"/>
    </location>
</feature>
<feature type="transmembrane region" description="Helical" evidence="6">
    <location>
        <begin position="109"/>
        <end position="129"/>
    </location>
</feature>
<dbReference type="Pfam" id="PF03739">
    <property type="entry name" value="LptF_LptG"/>
    <property type="match status" value="1"/>
</dbReference>
<keyword evidence="4 6" id="KW-1133">Transmembrane helix</keyword>
<evidence type="ECO:0000313" key="7">
    <source>
        <dbReference type="EMBL" id="TCS99916.1"/>
    </source>
</evidence>
<evidence type="ECO:0000313" key="8">
    <source>
        <dbReference type="EMBL" id="TSE23301.1"/>
    </source>
</evidence>